<accession>A0ACC0Z3W7</accession>
<reference evidence="2" key="1">
    <citation type="journal article" date="2023" name="G3 (Bethesda)">
        <title>Genome assembly and association tests identify interacting loci associated with vigor, precocity, and sex in interspecific pistachio rootstocks.</title>
        <authorList>
            <person name="Palmer W."/>
            <person name="Jacygrad E."/>
            <person name="Sagayaradj S."/>
            <person name="Cavanaugh K."/>
            <person name="Han R."/>
            <person name="Bertier L."/>
            <person name="Beede B."/>
            <person name="Kafkas S."/>
            <person name="Golino D."/>
            <person name="Preece J."/>
            <person name="Michelmore R."/>
        </authorList>
    </citation>
    <scope>NUCLEOTIDE SEQUENCE [LARGE SCALE GENOMIC DNA]</scope>
</reference>
<protein>
    <submittedName>
        <fullName evidence="1">Uncharacterized protein</fullName>
    </submittedName>
</protein>
<dbReference type="Proteomes" id="UP001163603">
    <property type="component" value="Chromosome 3"/>
</dbReference>
<sequence length="581" mass="62953">MSAMSGKIVQNVFVAQTYQKNRKFETQYRRDCCARCMRNLLPFQGGKLAWTGISSMQMRNPFKYQSGFINRGTVYCNASSTTAVPALDKVDFLKLQNGSDIRGVAVAGVEGEPISLTEPVTEAIAAAFAAWLLDKKKADASQCLRISVGHDSRISAQMLQDAVSRGIAGAGLDVVQYGLASTPAMFNSTLTEDDAVLCPVDGAIMITASHLPYNRNGFKFFTNAGGLGKADIKEILERAAHIYSNFTDEEKPLEGFHIVVDAGNGAGGFFAAKVLEPLGAITSGSQFLEPDGLFPNHIPNPEDKVAMKAIIQAVLDNKADLGIIFDTDVDRSAAVDSTGREFNRNRLIALMSAIVLEEHPGTTIVTDSVTSDGLTTFIEKKLGGKHHRFKRGYKNVIDEAIRLNSIGEESHLAIETSGHGALRENHWLDDGAYLMVKLLNKLASARAAGVGGGSKVLTDLVEGLQEPRFAVELRLKIDQNHPDLKGGSFRDYGEAVLKHLENRIDSDPKLQKAPVNYEGVRVSGFGGWFLLRLSLHDPVLPLNIEAPNHEEAVKLGLAVSAALNEFQALDTSALDKFIQAL</sequence>
<name>A0ACC0Z3W7_9ROSI</name>
<gene>
    <name evidence="1" type="ORF">Pint_06043</name>
</gene>
<organism evidence="1 2">
    <name type="scientific">Pistacia integerrima</name>
    <dbReference type="NCBI Taxonomy" id="434235"/>
    <lineage>
        <taxon>Eukaryota</taxon>
        <taxon>Viridiplantae</taxon>
        <taxon>Streptophyta</taxon>
        <taxon>Embryophyta</taxon>
        <taxon>Tracheophyta</taxon>
        <taxon>Spermatophyta</taxon>
        <taxon>Magnoliopsida</taxon>
        <taxon>eudicotyledons</taxon>
        <taxon>Gunneridae</taxon>
        <taxon>Pentapetalae</taxon>
        <taxon>rosids</taxon>
        <taxon>malvids</taxon>
        <taxon>Sapindales</taxon>
        <taxon>Anacardiaceae</taxon>
        <taxon>Pistacia</taxon>
    </lineage>
</organism>
<proteinExistence type="predicted"/>
<comment type="caution">
    <text evidence="1">The sequence shown here is derived from an EMBL/GenBank/DDBJ whole genome shotgun (WGS) entry which is preliminary data.</text>
</comment>
<evidence type="ECO:0000313" key="2">
    <source>
        <dbReference type="Proteomes" id="UP001163603"/>
    </source>
</evidence>
<dbReference type="EMBL" id="CM047738">
    <property type="protein sequence ID" value="KAJ0045876.1"/>
    <property type="molecule type" value="Genomic_DNA"/>
</dbReference>
<evidence type="ECO:0000313" key="1">
    <source>
        <dbReference type="EMBL" id="KAJ0045876.1"/>
    </source>
</evidence>
<keyword evidence="2" id="KW-1185">Reference proteome</keyword>